<gene>
    <name evidence="1" type="ordered locus">KQS_03960</name>
</gene>
<dbReference type="eggNOG" id="ENOG5032PAX">
    <property type="taxonomic scope" value="Bacteria"/>
</dbReference>
<dbReference type="Proteomes" id="UP000007599">
    <property type="component" value="Chromosome I"/>
</dbReference>
<sequence>MRKIHYLFLMFFIVLSCNKNQIYHSFENLPEDKRWLCSLVQKHEFTIEEEANYSVYLNISNVFGTEMKTFPIELEITKPNGSIEKATIAVDLSVADCIGDICDVKFPIRENLKLEKGVYKIQFIPKSTYGFVPNIIGVGLTVEKAQLVKE</sequence>
<dbReference type="RefSeq" id="WP_014387914.1">
    <property type="nucleotide sequence ID" value="NC_017025.1"/>
</dbReference>
<organism evidence="1 2">
    <name type="scientific">Flavobacterium indicum (strain DSM 17447 / CIP 109464 / GPTSA100-9)</name>
    <dbReference type="NCBI Taxonomy" id="1094466"/>
    <lineage>
        <taxon>Bacteria</taxon>
        <taxon>Pseudomonadati</taxon>
        <taxon>Bacteroidota</taxon>
        <taxon>Flavobacteriia</taxon>
        <taxon>Flavobacteriales</taxon>
        <taxon>Flavobacteriaceae</taxon>
        <taxon>Flavobacterium</taxon>
    </lineage>
</organism>
<dbReference type="AlphaFoldDB" id="H8XTH5"/>
<reference evidence="2" key="2">
    <citation type="submission" date="2012-03" db="EMBL/GenBank/DDBJ databases">
        <title>Complete genome sequence of Flavobacterium indicum GPTSA100-9T, isolated from warm spring water.</title>
        <authorList>
            <person name="Barbier P."/>
            <person name="Houel A."/>
            <person name="Loux V."/>
            <person name="Poulain J."/>
            <person name="Bernardet J.-F."/>
            <person name="Touchon M."/>
            <person name="Duchaud E."/>
        </authorList>
    </citation>
    <scope>NUCLEOTIDE SEQUENCE [LARGE SCALE GENOMIC DNA]</scope>
    <source>
        <strain evidence="2">DSM 17447 / CIP 109464 / GPTSA100-9</strain>
    </source>
</reference>
<dbReference type="STRING" id="1094466.KQS_03960"/>
<keyword evidence="2" id="KW-1185">Reference proteome</keyword>
<dbReference type="KEGG" id="fin:KQS_03960"/>
<dbReference type="OrthoDB" id="1366051at2"/>
<protein>
    <recommendedName>
        <fullName evidence="3">Lipoprotein</fullName>
    </recommendedName>
</protein>
<dbReference type="HOGENOM" id="CLU_1737841_0_0_10"/>
<proteinExistence type="predicted"/>
<name>H8XTH5_FLAIG</name>
<dbReference type="PROSITE" id="PS51257">
    <property type="entry name" value="PROKAR_LIPOPROTEIN"/>
    <property type="match status" value="1"/>
</dbReference>
<evidence type="ECO:0000313" key="1">
    <source>
        <dbReference type="EMBL" id="CCG52772.1"/>
    </source>
</evidence>
<reference evidence="1 2" key="1">
    <citation type="journal article" date="2012" name="J. Bacteriol.">
        <title>Complete Genome Sequence of Flavobacterium indicum GPSTA100-9T, Isolated from Warm Spring Water.</title>
        <authorList>
            <person name="Barbier P."/>
            <person name="Houel A."/>
            <person name="Loux V."/>
            <person name="Poulain J."/>
            <person name="Bernardet J.F."/>
            <person name="Touchon M."/>
            <person name="Duchaud E."/>
        </authorList>
    </citation>
    <scope>NUCLEOTIDE SEQUENCE [LARGE SCALE GENOMIC DNA]</scope>
    <source>
        <strain evidence="2">DSM 17447 / CIP 109464 / GPTSA100-9</strain>
    </source>
</reference>
<dbReference type="EMBL" id="HE774682">
    <property type="protein sequence ID" value="CCG52772.1"/>
    <property type="molecule type" value="Genomic_DNA"/>
</dbReference>
<dbReference type="PATRIC" id="fig|1094466.5.peg.777"/>
<evidence type="ECO:0000313" key="2">
    <source>
        <dbReference type="Proteomes" id="UP000007599"/>
    </source>
</evidence>
<accession>H8XTH5</accession>
<evidence type="ECO:0008006" key="3">
    <source>
        <dbReference type="Google" id="ProtNLM"/>
    </source>
</evidence>